<dbReference type="InterPro" id="IPR015590">
    <property type="entry name" value="Aldehyde_DH_dom"/>
</dbReference>
<keyword evidence="8" id="KW-1185">Reference proteome</keyword>
<name>A0A3S1ADB1_9GAMM</name>
<gene>
    <name evidence="6" type="ORF">F126LOC_013915</name>
    <name evidence="5" type="ORF">H4F48_21090</name>
</gene>
<dbReference type="InterPro" id="IPR016163">
    <property type="entry name" value="Ald_DH_C"/>
</dbReference>
<evidence type="ECO:0000256" key="2">
    <source>
        <dbReference type="ARBA" id="ARBA00023002"/>
    </source>
</evidence>
<dbReference type="PROSITE" id="PS00070">
    <property type="entry name" value="ALDEHYDE_DEHYDR_CYS"/>
    <property type="match status" value="1"/>
</dbReference>
<dbReference type="FunFam" id="3.40.605.10:FF:000003">
    <property type="entry name" value="Methylmalonate-semialdehyde dehydrogenase [acylating]"/>
    <property type="match status" value="1"/>
</dbReference>
<dbReference type="EMBL" id="CP065031">
    <property type="protein sequence ID" value="QPK22759.1"/>
    <property type="molecule type" value="Genomic_DNA"/>
</dbReference>
<dbReference type="AlphaFoldDB" id="A0A3S1ADB1"/>
<proteinExistence type="predicted"/>
<dbReference type="Proteomes" id="UP000269351">
    <property type="component" value="Chromosome"/>
</dbReference>
<dbReference type="InterPro" id="IPR016160">
    <property type="entry name" value="Ald_DH_CS_CYS"/>
</dbReference>
<evidence type="ECO:0000313" key="6">
    <source>
        <dbReference type="EMBL" id="QPK22759.1"/>
    </source>
</evidence>
<keyword evidence="3" id="KW-0520">NAD</keyword>
<keyword evidence="2" id="KW-0560">Oxidoreductase</keyword>
<organism evidence="6 7">
    <name type="scientific">Pectobacterium brasiliense</name>
    <dbReference type="NCBI Taxonomy" id="180957"/>
    <lineage>
        <taxon>Bacteria</taxon>
        <taxon>Pseudomonadati</taxon>
        <taxon>Pseudomonadota</taxon>
        <taxon>Gammaproteobacteria</taxon>
        <taxon>Enterobacterales</taxon>
        <taxon>Pectobacteriaceae</taxon>
        <taxon>Pectobacterium</taxon>
    </lineage>
</organism>
<dbReference type="GO" id="GO:0004491">
    <property type="term" value="F:methylmalonate-semialdehyde dehydrogenase (acylating, NAD) activity"/>
    <property type="evidence" value="ECO:0007669"/>
    <property type="project" value="UniProtKB-EC"/>
</dbReference>
<accession>A0A3S1ADB1</accession>
<reference evidence="5 8" key="1">
    <citation type="submission" date="2020-07" db="EMBL/GenBank/DDBJ databases">
        <title>A pangenomic view of the genus Pectobacterium provides insights into genome organization, phylogeny, and virulence.</title>
        <authorList>
            <person name="Jonkheer E."/>
            <person name="Brankovics B."/>
            <person name="Houwers I."/>
            <person name="Van Der Wolf J."/>
            <person name="Bonants P."/>
            <person name="Vreeburg R."/>
            <person name="Bollema R."/>
            <person name="De Haan J."/>
            <person name="Berke L."/>
            <person name="De Ridder D."/>
            <person name="Smit S."/>
            <person name="Van Der Lee T.A.J."/>
        </authorList>
    </citation>
    <scope>NUCLEOTIDE SEQUENCE [LARGE SCALE GENOMIC DNA]</scope>
    <source>
        <strain evidence="5 8">NAK:384</strain>
    </source>
</reference>
<evidence type="ECO:0000259" key="4">
    <source>
        <dbReference type="Pfam" id="PF00171"/>
    </source>
</evidence>
<dbReference type="InterPro" id="IPR010061">
    <property type="entry name" value="MeMal-semiAld_DH"/>
</dbReference>
<dbReference type="CDD" id="cd07085">
    <property type="entry name" value="ALDH_F6_MMSDH"/>
    <property type="match status" value="1"/>
</dbReference>
<dbReference type="PANTHER" id="PTHR43866">
    <property type="entry name" value="MALONATE-SEMIALDEHYDE DEHYDROGENASE"/>
    <property type="match status" value="1"/>
</dbReference>
<evidence type="ECO:0000313" key="7">
    <source>
        <dbReference type="Proteomes" id="UP000269351"/>
    </source>
</evidence>
<dbReference type="EMBL" id="JACGET010000031">
    <property type="protein sequence ID" value="MBN3108561.1"/>
    <property type="molecule type" value="Genomic_DNA"/>
</dbReference>
<dbReference type="RefSeq" id="WP_119871246.1">
    <property type="nucleotide sequence ID" value="NZ_BSWF01000013.1"/>
</dbReference>
<dbReference type="Pfam" id="PF00171">
    <property type="entry name" value="Aldedh"/>
    <property type="match status" value="1"/>
</dbReference>
<feature type="domain" description="Aldehyde dehydrogenase" evidence="4">
    <location>
        <begin position="15"/>
        <end position="480"/>
    </location>
</feature>
<evidence type="ECO:0000256" key="1">
    <source>
        <dbReference type="ARBA" id="ARBA00013048"/>
    </source>
</evidence>
<dbReference type="GO" id="GO:0006210">
    <property type="term" value="P:thymine catabolic process"/>
    <property type="evidence" value="ECO:0007669"/>
    <property type="project" value="TreeGrafter"/>
</dbReference>
<sequence>METVSNFIQGAIASSNSQRYAAVYNPATGEQIRQVVMSDKAEVEQAIASAAAAFPAWSKHSPLRRARVLFRFKALLEERMDTLARLISQEHGKVYSDAVGEVTRGLEVVEFACGIPHLQKGEHSANVGTGVDSHSLMQPLGVCVGITPFNFPAMVPMWMFPIALATGNTFVLKPSEKDPSLSLLLAQLLKEAGLPDGVFNVVQGDKEAVDVLLTDPRVQAVSFVGSTPVAEYIYQTASAHGKRCQALGGAKNHCILMPDADMDMAASAIMGAAFGAAGERCMALSVVVAVGDDTAEALHQRLSAQIKAMRVGPGLVDGQENEMGPVISAPHRAKIAEYIQSGVDQGATLRIDGRTLSVQGHPQGYFIGPTLFDNVTPEMKIYQEEIFGPVLSVVRVPDYQTAVTLINNHEYGNGTAIFTRDGETARQFCEEVQAGMVGVNVPIPVPMAFHSFGGWKRSIFGPLNVHGNDGVRFYTRMKTVTSRWPASVRLEHHTSSFVMPTLE</sequence>
<dbReference type="GO" id="GO:0006574">
    <property type="term" value="P:L-valine catabolic process"/>
    <property type="evidence" value="ECO:0007669"/>
    <property type="project" value="TreeGrafter"/>
</dbReference>
<dbReference type="InterPro" id="IPR016162">
    <property type="entry name" value="Ald_DH_N"/>
</dbReference>
<evidence type="ECO:0000256" key="3">
    <source>
        <dbReference type="ARBA" id="ARBA00023027"/>
    </source>
</evidence>
<dbReference type="NCBIfam" id="TIGR01722">
    <property type="entry name" value="MMSDH"/>
    <property type="match status" value="1"/>
</dbReference>
<dbReference type="SUPFAM" id="SSF53720">
    <property type="entry name" value="ALDH-like"/>
    <property type="match status" value="1"/>
</dbReference>
<evidence type="ECO:0000313" key="8">
    <source>
        <dbReference type="Proteomes" id="UP000762586"/>
    </source>
</evidence>
<reference evidence="6 7" key="2">
    <citation type="submission" date="2020-11" db="EMBL/GenBank/DDBJ databases">
        <title>Complete genome sequence of Pectobacterium brasiliense strain F126.</title>
        <authorList>
            <person name="Miroshnikov K."/>
            <person name="Vo T.N.H."/>
            <person name="Khodykina M.V."/>
            <person name="Kabanova A.P."/>
            <person name="Shneider M."/>
            <person name="Korzhenkov A."/>
            <person name="Toschakov S.V."/>
            <person name="Miroshnikov K.A."/>
            <person name="Ignatov A.N."/>
            <person name="Mikhailova Y.V."/>
            <person name="Shelenkov A."/>
            <person name="Yanushevich Y.G."/>
            <person name="Evseev P.V."/>
        </authorList>
    </citation>
    <scope>NUCLEOTIDE SEQUENCE [LARGE SCALE GENOMIC DNA]</scope>
    <source>
        <strain evidence="6 7">F126</strain>
    </source>
</reference>
<dbReference type="InterPro" id="IPR016161">
    <property type="entry name" value="Ald_DH/histidinol_DH"/>
</dbReference>
<evidence type="ECO:0000313" key="5">
    <source>
        <dbReference type="EMBL" id="MBN3108561.1"/>
    </source>
</evidence>
<dbReference type="EC" id="1.2.1.27" evidence="1"/>
<dbReference type="Proteomes" id="UP000762586">
    <property type="component" value="Unassembled WGS sequence"/>
</dbReference>
<protein>
    <recommendedName>
        <fullName evidence="1">methylmalonate-semialdehyde dehydrogenase (CoA acylating)</fullName>
        <ecNumber evidence="1">1.2.1.27</ecNumber>
    </recommendedName>
</protein>
<dbReference type="FunFam" id="3.40.309.10:FF:000002">
    <property type="entry name" value="Methylmalonate-semialdehyde dehydrogenase (Acylating)"/>
    <property type="match status" value="1"/>
</dbReference>
<dbReference type="Gene3D" id="3.40.605.10">
    <property type="entry name" value="Aldehyde Dehydrogenase, Chain A, domain 1"/>
    <property type="match status" value="1"/>
</dbReference>
<dbReference type="Gene3D" id="3.40.309.10">
    <property type="entry name" value="Aldehyde Dehydrogenase, Chain A, domain 2"/>
    <property type="match status" value="1"/>
</dbReference>
<dbReference type="PANTHER" id="PTHR43866:SF4">
    <property type="entry name" value="MALONATE-SEMIALDEHYDE DEHYDROGENASE"/>
    <property type="match status" value="1"/>
</dbReference>